<dbReference type="Gene3D" id="2.60.120.10">
    <property type="entry name" value="Jelly Rolls"/>
    <property type="match status" value="1"/>
</dbReference>
<feature type="region of interest" description="Disordered" evidence="1">
    <location>
        <begin position="1"/>
        <end position="21"/>
    </location>
</feature>
<organism evidence="3 4">
    <name type="scientific">Pedococcus badiiscoriae</name>
    <dbReference type="NCBI Taxonomy" id="642776"/>
    <lineage>
        <taxon>Bacteria</taxon>
        <taxon>Bacillati</taxon>
        <taxon>Actinomycetota</taxon>
        <taxon>Actinomycetes</taxon>
        <taxon>Micrococcales</taxon>
        <taxon>Intrasporangiaceae</taxon>
        <taxon>Pedococcus</taxon>
    </lineage>
</organism>
<protein>
    <submittedName>
        <fullName evidence="3">Quercetin dioxygenase-like cupin family protein</fullName>
    </submittedName>
</protein>
<evidence type="ECO:0000256" key="1">
    <source>
        <dbReference type="SAM" id="MobiDB-lite"/>
    </source>
</evidence>
<sequence length="183" mass="19847">MTEKSTTATHRPLDAGDEPPPRAVFRAGGTARATWAMGSLFEHLLTAEESGGTLGVALVTQPPGIATPLHRHQREAEAFFLLDGAMTYRAGDEVFHLVGGDFIWLPPNLPHAFRVTGDRPVRFVGLADPGHLFGLYDEVGLPASERRLPGPDGRPMEQEIPRWNAVGPRYGLEVLGPPLPEES</sequence>
<name>A0A852WBY0_9MICO</name>
<gene>
    <name evidence="3" type="ORF">BJ986_000796</name>
</gene>
<dbReference type="PANTHER" id="PTHR36440:SF1">
    <property type="entry name" value="PUTATIVE (AFU_ORTHOLOGUE AFUA_8G07350)-RELATED"/>
    <property type="match status" value="1"/>
</dbReference>
<evidence type="ECO:0000259" key="2">
    <source>
        <dbReference type="Pfam" id="PF07883"/>
    </source>
</evidence>
<dbReference type="RefSeq" id="WP_179420817.1">
    <property type="nucleotide sequence ID" value="NZ_JACCAB010000001.1"/>
</dbReference>
<dbReference type="Pfam" id="PF07883">
    <property type="entry name" value="Cupin_2"/>
    <property type="match status" value="1"/>
</dbReference>
<accession>A0A852WBY0</accession>
<comment type="caution">
    <text evidence="3">The sequence shown here is derived from an EMBL/GenBank/DDBJ whole genome shotgun (WGS) entry which is preliminary data.</text>
</comment>
<dbReference type="InterPro" id="IPR053146">
    <property type="entry name" value="QDO-like"/>
</dbReference>
<dbReference type="InterPro" id="IPR014710">
    <property type="entry name" value="RmlC-like_jellyroll"/>
</dbReference>
<keyword evidence="3" id="KW-0223">Dioxygenase</keyword>
<reference evidence="3 4" key="1">
    <citation type="submission" date="2020-07" db="EMBL/GenBank/DDBJ databases">
        <title>Sequencing the genomes of 1000 actinobacteria strains.</title>
        <authorList>
            <person name="Klenk H.-P."/>
        </authorList>
    </citation>
    <scope>NUCLEOTIDE SEQUENCE [LARGE SCALE GENOMIC DNA]</scope>
    <source>
        <strain evidence="3 4">DSM 23987</strain>
    </source>
</reference>
<dbReference type="GO" id="GO:0051213">
    <property type="term" value="F:dioxygenase activity"/>
    <property type="evidence" value="ECO:0007669"/>
    <property type="project" value="UniProtKB-KW"/>
</dbReference>
<keyword evidence="3" id="KW-0560">Oxidoreductase</keyword>
<dbReference type="EMBL" id="JACCAB010000001">
    <property type="protein sequence ID" value="NYG06309.1"/>
    <property type="molecule type" value="Genomic_DNA"/>
</dbReference>
<dbReference type="InterPro" id="IPR011051">
    <property type="entry name" value="RmlC_Cupin_sf"/>
</dbReference>
<evidence type="ECO:0000313" key="4">
    <source>
        <dbReference type="Proteomes" id="UP000573599"/>
    </source>
</evidence>
<dbReference type="SUPFAM" id="SSF51182">
    <property type="entry name" value="RmlC-like cupins"/>
    <property type="match status" value="1"/>
</dbReference>
<dbReference type="PANTHER" id="PTHR36440">
    <property type="entry name" value="PUTATIVE (AFU_ORTHOLOGUE AFUA_8G07350)-RELATED"/>
    <property type="match status" value="1"/>
</dbReference>
<proteinExistence type="predicted"/>
<dbReference type="Proteomes" id="UP000573599">
    <property type="component" value="Unassembled WGS sequence"/>
</dbReference>
<dbReference type="AlphaFoldDB" id="A0A852WBY0"/>
<feature type="domain" description="Cupin type-2" evidence="2">
    <location>
        <begin position="58"/>
        <end position="124"/>
    </location>
</feature>
<evidence type="ECO:0000313" key="3">
    <source>
        <dbReference type="EMBL" id="NYG06309.1"/>
    </source>
</evidence>
<keyword evidence="4" id="KW-1185">Reference proteome</keyword>
<dbReference type="InterPro" id="IPR013096">
    <property type="entry name" value="Cupin_2"/>
</dbReference>